<reference evidence="1 2" key="1">
    <citation type="submission" date="2016-05" db="EMBL/GenBank/DDBJ databases">
        <title>Single-cell genome of chain-forming Candidatus Thiomargarita nelsonii and comparison to other large sulfur-oxidizing bacteria.</title>
        <authorList>
            <person name="Winkel M."/>
            <person name="Salman V."/>
            <person name="Woyke T."/>
            <person name="Schulz-Vogt H."/>
            <person name="Richter M."/>
            <person name="Flood B."/>
            <person name="Bailey J."/>
            <person name="Amann R."/>
            <person name="Mussmann M."/>
        </authorList>
    </citation>
    <scope>NUCLEOTIDE SEQUENCE [LARGE SCALE GENOMIC DNA]</scope>
    <source>
        <strain evidence="1 2">THI036</strain>
    </source>
</reference>
<organism evidence="1 2">
    <name type="scientific">Candidatus Thiomargarita nelsonii</name>
    <dbReference type="NCBI Taxonomy" id="1003181"/>
    <lineage>
        <taxon>Bacteria</taxon>
        <taxon>Pseudomonadati</taxon>
        <taxon>Pseudomonadota</taxon>
        <taxon>Gammaproteobacteria</taxon>
        <taxon>Thiotrichales</taxon>
        <taxon>Thiotrichaceae</taxon>
        <taxon>Thiomargarita</taxon>
    </lineage>
</organism>
<proteinExistence type="predicted"/>
<evidence type="ECO:0000313" key="1">
    <source>
        <dbReference type="EMBL" id="OAD22642.1"/>
    </source>
</evidence>
<dbReference type="Proteomes" id="UP000076962">
    <property type="component" value="Unassembled WGS sequence"/>
</dbReference>
<feature type="non-terminal residue" evidence="1">
    <location>
        <position position="1"/>
    </location>
</feature>
<name>A0A176S3F8_9GAMM</name>
<protein>
    <submittedName>
        <fullName evidence="1">Uncharacterized protein</fullName>
    </submittedName>
</protein>
<dbReference type="AlphaFoldDB" id="A0A176S3F8"/>
<comment type="caution">
    <text evidence="1">The sequence shown here is derived from an EMBL/GenBank/DDBJ whole genome shotgun (WGS) entry which is preliminary data.</text>
</comment>
<evidence type="ECO:0000313" key="2">
    <source>
        <dbReference type="Proteomes" id="UP000076962"/>
    </source>
</evidence>
<gene>
    <name evidence="1" type="ORF">THIOM_001542</name>
</gene>
<sequence>NAFVEALLFIASNQEQCQEWGKRAREIAVQEWDKEQILLKFEQELLVVPKK</sequence>
<keyword evidence="2" id="KW-1185">Reference proteome</keyword>
<dbReference type="EMBL" id="LUTY01000817">
    <property type="protein sequence ID" value="OAD22642.1"/>
    <property type="molecule type" value="Genomic_DNA"/>
</dbReference>
<accession>A0A176S3F8</accession>